<feature type="region of interest" description="Disordered" evidence="1">
    <location>
        <begin position="294"/>
        <end position="333"/>
    </location>
</feature>
<sequence length="856" mass="91716">MRDSREPDPSTVESPSRRSLSPDSFDHEAVIGRTPTTVVHRIGVGSDDPIAVKHPATHGTLGGDVFDSFRREGKRWAQLADHPHIVGVVDWGESPLPWLHHDADVPWVAMEYMDGGDLGEYTEGLSVEGKLWVAQRLADAVWYAHHDGGGLIHHDLKPENILFRETDGRQWDVPKIADWELARTLLNHSDSVGVTTPQYVAPEQAHNESTDQLTDQFQLGIVLYELFTGTHPFVDGPESAPEAALITGILQNDPVPPSERQPALPSALDDVLLTMLAKDPDDRYEAMLQVRNDLRSIGRGDDRSDDPEPNPTAKTRPDSPSETTQTADWNGVGVGTGVVLDTTARGAAAIRTELADDGTFYLSDLDHDLEPTQRVSLYYEGDDPGASDIIEVQPVGSDADPPAVGDSETFGEGVVVDTTGDSKAAVETDLANDGVFYLSGIEATLQTGDAVALRYEGSDPTASDISQVVPVDELDQADAAEAGESDATRRSDAQAASESSSATASDRSIRGSWPRFGYDRGRTFHTPDQQGPDDSPNVVWESEIGSGLEASPVVASGVVYAGTTNGLVFALDARTGEKRWHFETENAVVAAPAVAGDTLYVASKDAHVYAIDREDGTERWASDTGSGIYAPPLVTNDRVVVTSRSGAVRAIHTETGNEMWTVETTPGIRVPVTQYGRRRLLVGDDNGVVHVLTKGGSEQASVDLSGRGRIRTPIVAPHNSGTVLIGDTLVDLRRETVSDTLARGVRSLPAVAEGTAYYVTDAEVRGIEIYSREQVVSYGFDGSTSRLGTDTTPAIADGTVYTGLGDGTVVAFDGATGRERWRQTVDAPVACSPVPVDGHLFVATREGTLYALAEQS</sequence>
<dbReference type="InterPro" id="IPR018391">
    <property type="entry name" value="PQQ_b-propeller_rpt"/>
</dbReference>
<dbReference type="Gene3D" id="1.10.510.10">
    <property type="entry name" value="Transferase(Phosphotransferase) domain 1"/>
    <property type="match status" value="1"/>
</dbReference>
<dbReference type="OrthoDB" id="41005at2157"/>
<dbReference type="PANTHER" id="PTHR34512">
    <property type="entry name" value="CELL SURFACE PROTEIN"/>
    <property type="match status" value="1"/>
</dbReference>
<dbReference type="SMART" id="SM00220">
    <property type="entry name" value="S_TKc"/>
    <property type="match status" value="1"/>
</dbReference>
<dbReference type="InterPro" id="IPR015943">
    <property type="entry name" value="WD40/YVTN_repeat-like_dom_sf"/>
</dbReference>
<name>A0A847UEH0_9EURY</name>
<evidence type="ECO:0000256" key="1">
    <source>
        <dbReference type="SAM" id="MobiDB-lite"/>
    </source>
</evidence>
<dbReference type="Pfam" id="PF00069">
    <property type="entry name" value="Pkinase"/>
    <property type="match status" value="1"/>
</dbReference>
<feature type="region of interest" description="Disordered" evidence="1">
    <location>
        <begin position="479"/>
        <end position="513"/>
    </location>
</feature>
<dbReference type="Proteomes" id="UP000608662">
    <property type="component" value="Unassembled WGS sequence"/>
</dbReference>
<dbReference type="SUPFAM" id="SSF56112">
    <property type="entry name" value="Protein kinase-like (PK-like)"/>
    <property type="match status" value="1"/>
</dbReference>
<organism evidence="3 4">
    <name type="scientific">Halomicrobium mukohataei</name>
    <dbReference type="NCBI Taxonomy" id="57705"/>
    <lineage>
        <taxon>Archaea</taxon>
        <taxon>Methanobacteriati</taxon>
        <taxon>Methanobacteriota</taxon>
        <taxon>Stenosarchaea group</taxon>
        <taxon>Halobacteria</taxon>
        <taxon>Halobacteriales</taxon>
        <taxon>Haloarculaceae</taxon>
        <taxon>Halomicrobium</taxon>
    </lineage>
</organism>
<accession>A0A847UEH0</accession>
<dbReference type="Gene3D" id="2.130.10.10">
    <property type="entry name" value="YVTN repeat-like/Quinoprotein amine dehydrogenase"/>
    <property type="match status" value="2"/>
</dbReference>
<dbReference type="PROSITE" id="PS50011">
    <property type="entry name" value="PROTEIN_KINASE_DOM"/>
    <property type="match status" value="1"/>
</dbReference>
<dbReference type="CDD" id="cd14014">
    <property type="entry name" value="STKc_PknB_like"/>
    <property type="match status" value="1"/>
</dbReference>
<protein>
    <submittedName>
        <fullName evidence="3">PQQ-binding-like beta-propeller repeat protein</fullName>
    </submittedName>
</protein>
<dbReference type="GO" id="GO:0004672">
    <property type="term" value="F:protein kinase activity"/>
    <property type="evidence" value="ECO:0007669"/>
    <property type="project" value="InterPro"/>
</dbReference>
<dbReference type="InterPro" id="IPR008271">
    <property type="entry name" value="Ser/Thr_kinase_AS"/>
</dbReference>
<dbReference type="InterPro" id="IPR011009">
    <property type="entry name" value="Kinase-like_dom_sf"/>
</dbReference>
<dbReference type="Pfam" id="PF13360">
    <property type="entry name" value="PQQ_2"/>
    <property type="match status" value="2"/>
</dbReference>
<dbReference type="InterPro" id="IPR000719">
    <property type="entry name" value="Prot_kinase_dom"/>
</dbReference>
<evidence type="ECO:0000259" key="2">
    <source>
        <dbReference type="PROSITE" id="PS50011"/>
    </source>
</evidence>
<reference evidence="3" key="1">
    <citation type="submission" date="2019-12" db="EMBL/GenBank/DDBJ databases">
        <title>Whole-genome sequence of Halomicrobium mukohataei pws1.</title>
        <authorList>
            <person name="Verma D.K."/>
            <person name="Gopal K."/>
            <person name="Prasad E.S."/>
        </authorList>
    </citation>
    <scope>NUCLEOTIDE SEQUENCE</scope>
    <source>
        <strain evidence="3">Pws1</strain>
    </source>
</reference>
<feature type="region of interest" description="Disordered" evidence="1">
    <location>
        <begin position="1"/>
        <end position="25"/>
    </location>
</feature>
<dbReference type="GO" id="GO:0005524">
    <property type="term" value="F:ATP binding"/>
    <property type="evidence" value="ECO:0007669"/>
    <property type="project" value="InterPro"/>
</dbReference>
<evidence type="ECO:0000313" key="4">
    <source>
        <dbReference type="Proteomes" id="UP000608662"/>
    </source>
</evidence>
<gene>
    <name evidence="3" type="ORF">GOC74_16980</name>
</gene>
<dbReference type="PROSITE" id="PS00108">
    <property type="entry name" value="PROTEIN_KINASE_ST"/>
    <property type="match status" value="1"/>
</dbReference>
<dbReference type="PANTHER" id="PTHR34512:SF30">
    <property type="entry name" value="OUTER MEMBRANE PROTEIN ASSEMBLY FACTOR BAMB"/>
    <property type="match status" value="1"/>
</dbReference>
<feature type="compositionally biased region" description="Polar residues" evidence="1">
    <location>
        <begin position="11"/>
        <end position="22"/>
    </location>
</feature>
<proteinExistence type="predicted"/>
<dbReference type="AlphaFoldDB" id="A0A847UEH0"/>
<dbReference type="SMART" id="SM00564">
    <property type="entry name" value="PQQ"/>
    <property type="match status" value="5"/>
</dbReference>
<evidence type="ECO:0000313" key="3">
    <source>
        <dbReference type="EMBL" id="NLV11619.1"/>
    </source>
</evidence>
<dbReference type="RefSeq" id="WP_170095270.1">
    <property type="nucleotide sequence ID" value="NZ_WOYG01000001.1"/>
</dbReference>
<dbReference type="Gene3D" id="3.30.200.20">
    <property type="entry name" value="Phosphorylase Kinase, domain 1"/>
    <property type="match status" value="1"/>
</dbReference>
<feature type="compositionally biased region" description="Low complexity" evidence="1">
    <location>
        <begin position="493"/>
        <end position="506"/>
    </location>
</feature>
<dbReference type="InterPro" id="IPR002372">
    <property type="entry name" value="PQQ_rpt_dom"/>
</dbReference>
<feature type="domain" description="Protein kinase" evidence="2">
    <location>
        <begin position="25"/>
        <end position="295"/>
    </location>
</feature>
<comment type="caution">
    <text evidence="3">The sequence shown here is derived from an EMBL/GenBank/DDBJ whole genome shotgun (WGS) entry which is preliminary data.</text>
</comment>
<feature type="compositionally biased region" description="Polar residues" evidence="1">
    <location>
        <begin position="318"/>
        <end position="328"/>
    </location>
</feature>
<dbReference type="EMBL" id="WOYG01000001">
    <property type="protein sequence ID" value="NLV11619.1"/>
    <property type="molecule type" value="Genomic_DNA"/>
</dbReference>
<dbReference type="SUPFAM" id="SSF50998">
    <property type="entry name" value="Quinoprotein alcohol dehydrogenase-like"/>
    <property type="match status" value="2"/>
</dbReference>
<dbReference type="InterPro" id="IPR011047">
    <property type="entry name" value="Quinoprotein_ADH-like_sf"/>
</dbReference>